<comment type="caution">
    <text evidence="1">The sequence shown here is derived from an EMBL/GenBank/DDBJ whole genome shotgun (WGS) entry which is preliminary data.</text>
</comment>
<reference evidence="1" key="1">
    <citation type="submission" date="2018-10" db="EMBL/GenBank/DDBJ databases">
        <title>Population genomic analysis revealed the cold adaptation of white poplar.</title>
        <authorList>
            <person name="Liu Y.-J."/>
        </authorList>
    </citation>
    <scope>NUCLEOTIDE SEQUENCE [LARGE SCALE GENOMIC DNA]</scope>
    <source>
        <strain evidence="1">PAL-ZL1</strain>
    </source>
</reference>
<dbReference type="EMBL" id="RCHU01000718">
    <property type="protein sequence ID" value="TKR97631.1"/>
    <property type="molecule type" value="Genomic_DNA"/>
</dbReference>
<protein>
    <submittedName>
        <fullName evidence="1">Uncharacterized protein</fullName>
    </submittedName>
</protein>
<accession>A0A4U5PMR1</accession>
<gene>
    <name evidence="1" type="ORF">D5086_0000212760</name>
</gene>
<evidence type="ECO:0000313" key="1">
    <source>
        <dbReference type="EMBL" id="TKR97631.1"/>
    </source>
</evidence>
<proteinExistence type="predicted"/>
<name>A0A4U5PMR1_POPAL</name>
<organism evidence="1">
    <name type="scientific">Populus alba</name>
    <name type="common">White poplar</name>
    <dbReference type="NCBI Taxonomy" id="43335"/>
    <lineage>
        <taxon>Eukaryota</taxon>
        <taxon>Viridiplantae</taxon>
        <taxon>Streptophyta</taxon>
        <taxon>Embryophyta</taxon>
        <taxon>Tracheophyta</taxon>
        <taxon>Spermatophyta</taxon>
        <taxon>Magnoliopsida</taxon>
        <taxon>eudicotyledons</taxon>
        <taxon>Gunneridae</taxon>
        <taxon>Pentapetalae</taxon>
        <taxon>rosids</taxon>
        <taxon>fabids</taxon>
        <taxon>Malpighiales</taxon>
        <taxon>Salicaceae</taxon>
        <taxon>Saliceae</taxon>
        <taxon>Populus</taxon>
    </lineage>
</organism>
<dbReference type="AlphaFoldDB" id="A0A4U5PMR1"/>
<sequence>MALKLERDLIYSLKVREMSCLWTGFANYEHSKVPSGINYLQRENWGSKNPAKPKLSLFPFAQVKRLSSFGFGQVGMGKAWKRMSEGNHEVGDQNMSNPEWVTG</sequence>